<name>A0ABT7V779_9ACTN</name>
<dbReference type="RefSeq" id="WP_289544290.1">
    <property type="nucleotide sequence ID" value="NZ_JAUDDZ010000002.1"/>
</dbReference>
<protein>
    <recommendedName>
        <fullName evidence="3">DUF4926 domain-containing protein</fullName>
    </recommendedName>
</protein>
<evidence type="ECO:0008006" key="3">
    <source>
        <dbReference type="Google" id="ProtNLM"/>
    </source>
</evidence>
<evidence type="ECO:0000313" key="2">
    <source>
        <dbReference type="Proteomes" id="UP001529421"/>
    </source>
</evidence>
<accession>A0ABT7V779</accession>
<reference evidence="2" key="1">
    <citation type="submission" date="2023-06" db="EMBL/GenBank/DDBJ databases">
        <title>Identification and characterization of horizontal gene transfer across gut microbiota members of farm animals based on homology search.</title>
        <authorList>
            <person name="Zeman M."/>
            <person name="Kubasova T."/>
            <person name="Jahodarova E."/>
            <person name="Nykrynova M."/>
            <person name="Rychlik I."/>
        </authorList>
    </citation>
    <scope>NUCLEOTIDE SEQUENCE [LARGE SCALE GENOMIC DNA]</scope>
    <source>
        <strain evidence="2">154_Feed</strain>
    </source>
</reference>
<sequence length="53" mass="6173">MKEYDEVSVPDGRKGRIIELFENGDCLVEFETPEEPHKYDDELFEAKDGKPVQ</sequence>
<proteinExistence type="predicted"/>
<reference evidence="1 2" key="2">
    <citation type="submission" date="2023-06" db="EMBL/GenBank/DDBJ databases">
        <authorList>
            <person name="Zeman M."/>
            <person name="Kubasova T."/>
            <person name="Jahodarova E."/>
            <person name="Nykrynova M."/>
            <person name="Rychlik I."/>
        </authorList>
    </citation>
    <scope>NUCLEOTIDE SEQUENCE [LARGE SCALE GENOMIC DNA]</scope>
    <source>
        <strain evidence="1 2">154_Feed</strain>
    </source>
</reference>
<organism evidence="1 2">
    <name type="scientific">Enorma phocaeensis</name>
    <dbReference type="NCBI Taxonomy" id="1871019"/>
    <lineage>
        <taxon>Bacteria</taxon>
        <taxon>Bacillati</taxon>
        <taxon>Actinomycetota</taxon>
        <taxon>Coriobacteriia</taxon>
        <taxon>Coriobacteriales</taxon>
        <taxon>Coriobacteriaceae</taxon>
        <taxon>Enorma</taxon>
    </lineage>
</organism>
<gene>
    <name evidence="1" type="ORF">QUW28_02435</name>
</gene>
<dbReference type="EMBL" id="JAUDDZ010000002">
    <property type="protein sequence ID" value="MDM8274361.1"/>
    <property type="molecule type" value="Genomic_DNA"/>
</dbReference>
<evidence type="ECO:0000313" key="1">
    <source>
        <dbReference type="EMBL" id="MDM8274361.1"/>
    </source>
</evidence>
<keyword evidence="2" id="KW-1185">Reference proteome</keyword>
<dbReference type="Proteomes" id="UP001529421">
    <property type="component" value="Unassembled WGS sequence"/>
</dbReference>
<comment type="caution">
    <text evidence="1">The sequence shown here is derived from an EMBL/GenBank/DDBJ whole genome shotgun (WGS) entry which is preliminary data.</text>
</comment>